<reference evidence="4" key="1">
    <citation type="journal article" date="2009" name="BMC Genomics">
        <title>The complete genome sequence of Xanthomonas albilineans provides new insights into the reductive genome evolution of the xylem-limited Xanthomonadaceae.</title>
        <authorList>
            <person name="Pieretti I."/>
            <person name="Royer M."/>
            <person name="Barbe V."/>
            <person name="Carrere S."/>
            <person name="Koebnik R."/>
            <person name="Cociancich S."/>
            <person name="Couloux A."/>
            <person name="Darrasse A."/>
            <person name="Gouzy J."/>
            <person name="Jacques M.A."/>
            <person name="Lauber E."/>
            <person name="Manceau C."/>
            <person name="Mangenot S."/>
            <person name="Poussier S."/>
            <person name="Segurens B."/>
            <person name="Szurek B."/>
            <person name="Verdier V."/>
            <person name="Arlat M."/>
            <person name="Rott P."/>
        </authorList>
    </citation>
    <scope>NUCLEOTIDE SEQUENCE [LARGE SCALE GENOMIC DNA]</scope>
    <source>
        <strain evidence="4">GPE PC73 / CFBP 7063</strain>
        <plasmid evidence="4">Plasmid plasmIII</plasmid>
    </source>
</reference>
<dbReference type="AlphaFoldDB" id="D6CK51"/>
<dbReference type="EMBL" id="FP340277">
    <property type="protein sequence ID" value="CAZ15843.1"/>
    <property type="molecule type" value="Genomic_DNA"/>
</dbReference>
<evidence type="ECO:0000256" key="1">
    <source>
        <dbReference type="SAM" id="MobiDB-lite"/>
    </source>
</evidence>
<keyword evidence="4" id="KW-1185">Reference proteome</keyword>
<evidence type="ECO:0000313" key="3">
    <source>
        <dbReference type="EMBL" id="CAZ15843.1"/>
    </source>
</evidence>
<gene>
    <name evidence="3" type="primary">virB7</name>
</gene>
<feature type="signal peptide" evidence="2">
    <location>
        <begin position="1"/>
        <end position="24"/>
    </location>
</feature>
<proteinExistence type="predicted"/>
<organism evidence="4">
    <name type="scientific">Xanthomonas albilineans (strain GPE PC73 / CFBP 7063)</name>
    <dbReference type="NCBI Taxonomy" id="380358"/>
    <lineage>
        <taxon>Bacteria</taxon>
        <taxon>Pseudomonadati</taxon>
        <taxon>Pseudomonadota</taxon>
        <taxon>Gammaproteobacteria</taxon>
        <taxon>Lysobacterales</taxon>
        <taxon>Lysobacteraceae</taxon>
        <taxon>Xanthomonas</taxon>
    </lineage>
</organism>
<keyword evidence="2" id="KW-0732">Signal</keyword>
<keyword evidence="3" id="KW-0614">Plasmid</keyword>
<evidence type="ECO:0000256" key="2">
    <source>
        <dbReference type="SAM" id="SignalP"/>
    </source>
</evidence>
<feature type="chain" id="PRO_5003081877" evidence="2">
    <location>
        <begin position="25"/>
        <end position="57"/>
    </location>
</feature>
<dbReference type="Proteomes" id="UP000001890">
    <property type="component" value="Plasmid plasmIII"/>
</dbReference>
<dbReference type="PROSITE" id="PS51257">
    <property type="entry name" value="PROKAR_LIPOPROTEIN"/>
    <property type="match status" value="1"/>
</dbReference>
<accession>D6CK51</accession>
<name>D6CK51_XANAP</name>
<feature type="region of interest" description="Disordered" evidence="1">
    <location>
        <begin position="34"/>
        <end position="57"/>
    </location>
</feature>
<sequence>MGFKDMLVRTLLVVLLAGTLAGCASVPPSCDGLNRRPVNQPPQAGVVNQSCGHPATA</sequence>
<protein>
    <submittedName>
        <fullName evidence="3">Probable conjugal transfer protein</fullName>
    </submittedName>
</protein>
<dbReference type="KEGG" id="xal:virB7"/>
<geneLocation type="plasmid" evidence="3 4">
    <name>plasmIII</name>
</geneLocation>
<evidence type="ECO:0000313" key="4">
    <source>
        <dbReference type="Proteomes" id="UP000001890"/>
    </source>
</evidence>